<dbReference type="SUPFAM" id="SSF54695">
    <property type="entry name" value="POZ domain"/>
    <property type="match status" value="1"/>
</dbReference>
<evidence type="ECO:0000259" key="1">
    <source>
        <dbReference type="PROSITE" id="PS50097"/>
    </source>
</evidence>
<proteinExistence type="predicted"/>
<name>A0AAV5WEI0_9BILA</name>
<dbReference type="EMBL" id="BTSY01000005">
    <property type="protein sequence ID" value="GMT30326.1"/>
    <property type="molecule type" value="Genomic_DNA"/>
</dbReference>
<dbReference type="PROSITE" id="PS50097">
    <property type="entry name" value="BTB"/>
    <property type="match status" value="1"/>
</dbReference>
<sequence>CELMQKTVKEEPIDNDVRSTEVSFISRTLTPPLWHPYPVESEAEFTLEVDKKDLHVGKIIGSTRRSICRIPFEASLTTSRCSKAGDTVQRLVLIVRCNEGSRSNLWRVEADIKVSIIEGADFASQQIFDLKTTAVRLVLPTKLADILAEDSKIVNEEGRVVIKVNISLMSVEGYSRPFVYSGLPHYQLADGTVEVEGRILHVSRALLALKSSFFYEQFFGPTWKSGNTLQITDCAHDDFCELLNAIYNGEGQISLSSVECVLCLALRFEMPGLVNACIQFFDPRVCKKARNVRSLLLALRLSSEHRLSELQDMCLEAISANGRLAAVIPKMAEYQSLPAACKELLLRQSLAKHSASTSNACTLI</sequence>
<reference evidence="2" key="1">
    <citation type="submission" date="2023-10" db="EMBL/GenBank/DDBJ databases">
        <title>Genome assembly of Pristionchus species.</title>
        <authorList>
            <person name="Yoshida K."/>
            <person name="Sommer R.J."/>
        </authorList>
    </citation>
    <scope>NUCLEOTIDE SEQUENCE</scope>
    <source>
        <strain evidence="2">RS5133</strain>
    </source>
</reference>
<dbReference type="PANTHER" id="PTHR22744:SF14">
    <property type="entry name" value="BTB DOMAIN-CONTAINING PROTEIN-RELATED"/>
    <property type="match status" value="1"/>
</dbReference>
<dbReference type="Pfam" id="PF00651">
    <property type="entry name" value="BTB"/>
    <property type="match status" value="1"/>
</dbReference>
<feature type="domain" description="BTB" evidence="1">
    <location>
        <begin position="189"/>
        <end position="255"/>
    </location>
</feature>
<accession>A0AAV5WEI0</accession>
<protein>
    <recommendedName>
        <fullName evidence="1">BTB domain-containing protein</fullName>
    </recommendedName>
</protein>
<comment type="caution">
    <text evidence="2">The sequence shown here is derived from an EMBL/GenBank/DDBJ whole genome shotgun (WGS) entry which is preliminary data.</text>
</comment>
<organism evidence="2 3">
    <name type="scientific">Pristionchus fissidentatus</name>
    <dbReference type="NCBI Taxonomy" id="1538716"/>
    <lineage>
        <taxon>Eukaryota</taxon>
        <taxon>Metazoa</taxon>
        <taxon>Ecdysozoa</taxon>
        <taxon>Nematoda</taxon>
        <taxon>Chromadorea</taxon>
        <taxon>Rhabditida</taxon>
        <taxon>Rhabditina</taxon>
        <taxon>Diplogasteromorpha</taxon>
        <taxon>Diplogasteroidea</taxon>
        <taxon>Neodiplogasteridae</taxon>
        <taxon>Pristionchus</taxon>
    </lineage>
</organism>
<dbReference type="CDD" id="cd18186">
    <property type="entry name" value="BTB_POZ_ZBTB_KLHL-like"/>
    <property type="match status" value="1"/>
</dbReference>
<dbReference type="InterPro" id="IPR000210">
    <property type="entry name" value="BTB/POZ_dom"/>
</dbReference>
<dbReference type="PANTHER" id="PTHR22744">
    <property type="entry name" value="HELIX LOOP HELIX PROTEIN 21-RELATED"/>
    <property type="match status" value="1"/>
</dbReference>
<evidence type="ECO:0000313" key="3">
    <source>
        <dbReference type="Proteomes" id="UP001432322"/>
    </source>
</evidence>
<dbReference type="Proteomes" id="UP001432322">
    <property type="component" value="Unassembled WGS sequence"/>
</dbReference>
<dbReference type="Gene3D" id="3.30.710.10">
    <property type="entry name" value="Potassium Channel Kv1.1, Chain A"/>
    <property type="match status" value="1"/>
</dbReference>
<dbReference type="InterPro" id="IPR011333">
    <property type="entry name" value="SKP1/BTB/POZ_sf"/>
</dbReference>
<dbReference type="AlphaFoldDB" id="A0AAV5WEI0"/>
<gene>
    <name evidence="2" type="ORF">PFISCL1PPCAC_21623</name>
</gene>
<keyword evidence="3" id="KW-1185">Reference proteome</keyword>
<dbReference type="SMART" id="SM00225">
    <property type="entry name" value="BTB"/>
    <property type="match status" value="1"/>
</dbReference>
<evidence type="ECO:0000313" key="2">
    <source>
        <dbReference type="EMBL" id="GMT30326.1"/>
    </source>
</evidence>
<feature type="non-terminal residue" evidence="2">
    <location>
        <position position="1"/>
    </location>
</feature>